<keyword evidence="7" id="KW-0963">Cytoplasm</keyword>
<dbReference type="HAMAP" id="MF_00009">
    <property type="entry name" value="Endoribonucl_YbeY"/>
    <property type="match status" value="1"/>
</dbReference>
<feature type="binding site" evidence="7">
    <location>
        <position position="108"/>
    </location>
    <ligand>
        <name>Zn(2+)</name>
        <dbReference type="ChEBI" id="CHEBI:29105"/>
        <note>catalytic</note>
    </ligand>
</feature>
<reference evidence="8 9" key="1">
    <citation type="journal article" date="2015" name="Nature">
        <title>rRNA introns, odd ribosomes, and small enigmatic genomes across a large radiation of phyla.</title>
        <authorList>
            <person name="Brown C.T."/>
            <person name="Hug L.A."/>
            <person name="Thomas B.C."/>
            <person name="Sharon I."/>
            <person name="Castelle C.J."/>
            <person name="Singh A."/>
            <person name="Wilkins M.J."/>
            <person name="Williams K.H."/>
            <person name="Banfield J.F."/>
        </authorList>
    </citation>
    <scope>NUCLEOTIDE SEQUENCE [LARGE SCALE GENOMIC DNA]</scope>
</reference>
<feature type="binding site" evidence="7">
    <location>
        <position position="114"/>
    </location>
    <ligand>
        <name>Zn(2+)</name>
        <dbReference type="ChEBI" id="CHEBI:29105"/>
        <note>catalytic</note>
    </ligand>
</feature>
<keyword evidence="6 7" id="KW-0862">Zinc</keyword>
<dbReference type="GO" id="GO:0004521">
    <property type="term" value="F:RNA endonuclease activity"/>
    <property type="evidence" value="ECO:0007669"/>
    <property type="project" value="UniProtKB-UniRule"/>
</dbReference>
<dbReference type="GO" id="GO:0006364">
    <property type="term" value="P:rRNA processing"/>
    <property type="evidence" value="ECO:0007669"/>
    <property type="project" value="UniProtKB-UniRule"/>
</dbReference>
<dbReference type="NCBIfam" id="TIGR00043">
    <property type="entry name" value="rRNA maturation RNase YbeY"/>
    <property type="match status" value="1"/>
</dbReference>
<keyword evidence="3 7" id="KW-0479">Metal-binding</keyword>
<gene>
    <name evidence="7" type="primary">ybeY</name>
    <name evidence="8" type="ORF">UY81_C0008G0004</name>
</gene>
<dbReference type="GO" id="GO:0008270">
    <property type="term" value="F:zinc ion binding"/>
    <property type="evidence" value="ECO:0007669"/>
    <property type="project" value="UniProtKB-UniRule"/>
</dbReference>
<comment type="similarity">
    <text evidence="1 7">Belongs to the endoribonuclease YbeY family.</text>
</comment>
<sequence>MAAANTKNFSISRQAKDRVPALPFLRMKERVLGKSYDCSLVIIDDVESKRLNELYRKKTYTPNVLSFPLDKKTGEIMLNMKQARREYKERGMTLTRWTALLVIHALLHLKGMDHGSTMEKAEARILAEFAGRGSSSR</sequence>
<dbReference type="EMBL" id="LCRM01000008">
    <property type="protein sequence ID" value="KKW36952.1"/>
    <property type="molecule type" value="Genomic_DNA"/>
</dbReference>
<evidence type="ECO:0000256" key="5">
    <source>
        <dbReference type="ARBA" id="ARBA00022801"/>
    </source>
</evidence>
<dbReference type="Pfam" id="PF02130">
    <property type="entry name" value="YbeY"/>
    <property type="match status" value="1"/>
</dbReference>
<dbReference type="AlphaFoldDB" id="A0A0G2A7P9"/>
<dbReference type="GO" id="GO:0005737">
    <property type="term" value="C:cytoplasm"/>
    <property type="evidence" value="ECO:0007669"/>
    <property type="project" value="UniProtKB-SubCell"/>
</dbReference>
<comment type="cofactor">
    <cofactor evidence="7">
        <name>Zn(2+)</name>
        <dbReference type="ChEBI" id="CHEBI:29105"/>
    </cofactor>
    <text evidence="7">Binds 1 zinc ion.</text>
</comment>
<evidence type="ECO:0000256" key="3">
    <source>
        <dbReference type="ARBA" id="ARBA00022723"/>
    </source>
</evidence>
<dbReference type="GO" id="GO:0004222">
    <property type="term" value="F:metalloendopeptidase activity"/>
    <property type="evidence" value="ECO:0007669"/>
    <property type="project" value="InterPro"/>
</dbReference>
<dbReference type="InterPro" id="IPR002036">
    <property type="entry name" value="YbeY"/>
</dbReference>
<evidence type="ECO:0000256" key="2">
    <source>
        <dbReference type="ARBA" id="ARBA00022722"/>
    </source>
</evidence>
<evidence type="ECO:0000256" key="6">
    <source>
        <dbReference type="ARBA" id="ARBA00022833"/>
    </source>
</evidence>
<evidence type="ECO:0000256" key="4">
    <source>
        <dbReference type="ARBA" id="ARBA00022759"/>
    </source>
</evidence>
<protein>
    <recommendedName>
        <fullName evidence="7">Endoribonuclease YbeY</fullName>
        <ecNumber evidence="7">3.1.-.-</ecNumber>
    </recommendedName>
</protein>
<dbReference type="InterPro" id="IPR023091">
    <property type="entry name" value="MetalPrtase_cat_dom_sf_prd"/>
</dbReference>
<dbReference type="PANTHER" id="PTHR46986:SF1">
    <property type="entry name" value="ENDORIBONUCLEASE YBEY, CHLOROPLASTIC"/>
    <property type="match status" value="1"/>
</dbReference>
<keyword evidence="7" id="KW-0698">rRNA processing</keyword>
<comment type="function">
    <text evidence="7">Single strand-specific metallo-endoribonuclease involved in late-stage 70S ribosome quality control and in maturation of the 3' terminus of the 16S rRNA.</text>
</comment>
<comment type="subcellular location">
    <subcellularLocation>
        <location evidence="7">Cytoplasm</location>
    </subcellularLocation>
</comment>
<accession>A0A0G2A7P9</accession>
<dbReference type="SUPFAM" id="SSF55486">
    <property type="entry name" value="Metalloproteases ('zincins'), catalytic domain"/>
    <property type="match status" value="1"/>
</dbReference>
<evidence type="ECO:0000256" key="7">
    <source>
        <dbReference type="HAMAP-Rule" id="MF_00009"/>
    </source>
</evidence>
<evidence type="ECO:0000313" key="8">
    <source>
        <dbReference type="EMBL" id="KKW36952.1"/>
    </source>
</evidence>
<dbReference type="Gene3D" id="3.40.390.30">
    <property type="entry name" value="Metalloproteases ('zincins'), catalytic domain"/>
    <property type="match status" value="1"/>
</dbReference>
<keyword evidence="4 7" id="KW-0255">Endonuclease</keyword>
<keyword evidence="5 7" id="KW-0378">Hydrolase</keyword>
<evidence type="ECO:0000313" key="9">
    <source>
        <dbReference type="Proteomes" id="UP000034290"/>
    </source>
</evidence>
<keyword evidence="7" id="KW-0690">Ribosome biogenesis</keyword>
<evidence type="ECO:0000256" key="1">
    <source>
        <dbReference type="ARBA" id="ARBA00010875"/>
    </source>
</evidence>
<name>A0A0G2A7P9_9BACT</name>
<dbReference type="EC" id="3.1.-.-" evidence="7"/>
<dbReference type="PANTHER" id="PTHR46986">
    <property type="entry name" value="ENDORIBONUCLEASE YBEY, CHLOROPLASTIC"/>
    <property type="match status" value="1"/>
</dbReference>
<proteinExistence type="inferred from homology"/>
<organism evidence="8 9">
    <name type="scientific">Candidatus Giovannonibacteria bacterium GW2011_GWA2_53_7</name>
    <dbReference type="NCBI Taxonomy" id="1618650"/>
    <lineage>
        <taxon>Bacteria</taxon>
        <taxon>Candidatus Giovannoniibacteriota</taxon>
    </lineage>
</organism>
<keyword evidence="2 7" id="KW-0540">Nuclease</keyword>
<comment type="caution">
    <text evidence="8">The sequence shown here is derived from an EMBL/GenBank/DDBJ whole genome shotgun (WGS) entry which is preliminary data.</text>
</comment>
<dbReference type="Proteomes" id="UP000034290">
    <property type="component" value="Unassembled WGS sequence"/>
</dbReference>
<feature type="binding site" evidence="7">
    <location>
        <position position="104"/>
    </location>
    <ligand>
        <name>Zn(2+)</name>
        <dbReference type="ChEBI" id="CHEBI:29105"/>
        <note>catalytic</note>
    </ligand>
</feature>